<dbReference type="Pfam" id="PF00582">
    <property type="entry name" value="Usp"/>
    <property type="match status" value="1"/>
</dbReference>
<protein>
    <submittedName>
        <fullName evidence="3">Universal stress protein</fullName>
    </submittedName>
</protein>
<dbReference type="EMBL" id="JARUHG010000001">
    <property type="protein sequence ID" value="MDR0181979.1"/>
    <property type="molecule type" value="Genomic_DNA"/>
</dbReference>
<feature type="domain" description="UspA" evidence="2">
    <location>
        <begin position="221"/>
        <end position="270"/>
    </location>
</feature>
<keyword evidence="4" id="KW-1185">Reference proteome</keyword>
<proteinExistence type="inferred from homology"/>
<reference evidence="3 4" key="1">
    <citation type="submission" date="2023-04" db="EMBL/GenBank/DDBJ databases">
        <title>Lysobacter sp. strain UC isolated from soil sample.</title>
        <authorList>
            <person name="Choksket S."/>
            <person name="Harshvardhan F."/>
            <person name="Rana R."/>
            <person name="Patil P.B."/>
            <person name="Korpole S."/>
        </authorList>
    </citation>
    <scope>NUCLEOTIDE SEQUENCE [LARGE SCALE GENOMIC DNA]</scope>
    <source>
        <strain evidence="3 4">UC</strain>
    </source>
</reference>
<accession>A0ABU1C9W6</accession>
<comment type="caution">
    <text evidence="3">The sequence shown here is derived from an EMBL/GenBank/DDBJ whole genome shotgun (WGS) entry which is preliminary data.</text>
</comment>
<dbReference type="SUPFAM" id="SSF52402">
    <property type="entry name" value="Adenine nucleotide alpha hydrolases-like"/>
    <property type="match status" value="2"/>
</dbReference>
<dbReference type="CDD" id="cd00293">
    <property type="entry name" value="USP-like"/>
    <property type="match status" value="1"/>
</dbReference>
<organism evidence="3 4">
    <name type="scientific">Lysobacter arvi</name>
    <dbReference type="NCBI Taxonomy" id="3038776"/>
    <lineage>
        <taxon>Bacteria</taxon>
        <taxon>Pseudomonadati</taxon>
        <taxon>Pseudomonadota</taxon>
        <taxon>Gammaproteobacteria</taxon>
        <taxon>Lysobacterales</taxon>
        <taxon>Lysobacteraceae</taxon>
        <taxon>Lysobacter</taxon>
    </lineage>
</organism>
<evidence type="ECO:0000259" key="2">
    <source>
        <dbReference type="Pfam" id="PF00582"/>
    </source>
</evidence>
<dbReference type="Proteomes" id="UP001233535">
    <property type="component" value="Unassembled WGS sequence"/>
</dbReference>
<sequence length="272" mass="29287">MRDILVHATQYDRWTPSVRHAAELAGRLRASLTAVWCEPPVDAVVAGDVGALVALAAVAPPIHVDRARAVASRFGSWSASLGAAHSDWLVCELDPVFAIQQLARWHDLVVLGGGRNTPWGSDAALAEMLVRTQSPCLVVPEDRDPPFRLRRAAIAWNGSTCAAAAVHDAIPLLTLCEKVFVLSGEHAGQASRQPKFDIGRYLDRHGIAHDTIALDDNAAESAGEVLLQEATAVQADLLVMGAFGRSRLSEWVLGGVSRHMLAHCTIPMLMRH</sequence>
<dbReference type="RefSeq" id="WP_309261142.1">
    <property type="nucleotide sequence ID" value="NZ_JARUHG010000001.1"/>
</dbReference>
<evidence type="ECO:0000256" key="1">
    <source>
        <dbReference type="ARBA" id="ARBA00008791"/>
    </source>
</evidence>
<gene>
    <name evidence="3" type="ORF">P8609_03210</name>
</gene>
<dbReference type="InterPro" id="IPR006016">
    <property type="entry name" value="UspA"/>
</dbReference>
<evidence type="ECO:0000313" key="4">
    <source>
        <dbReference type="Proteomes" id="UP001233535"/>
    </source>
</evidence>
<dbReference type="InterPro" id="IPR006015">
    <property type="entry name" value="Universal_stress_UspA"/>
</dbReference>
<comment type="similarity">
    <text evidence="1">Belongs to the universal stress protein A family.</text>
</comment>
<dbReference type="PRINTS" id="PR01438">
    <property type="entry name" value="UNVRSLSTRESS"/>
</dbReference>
<evidence type="ECO:0000313" key="3">
    <source>
        <dbReference type="EMBL" id="MDR0181979.1"/>
    </source>
</evidence>
<name>A0ABU1C9W6_9GAMM</name>
<dbReference type="Gene3D" id="3.40.50.12370">
    <property type="match status" value="1"/>
</dbReference>